<keyword evidence="1" id="KW-1133">Transmembrane helix</keyword>
<dbReference type="EMBL" id="CP003221">
    <property type="protein sequence ID" value="EGJ50081.1"/>
    <property type="molecule type" value="Genomic_DNA"/>
</dbReference>
<dbReference type="HOGENOM" id="CLU_114403_1_0_7"/>
<feature type="transmembrane region" description="Helical" evidence="1">
    <location>
        <begin position="91"/>
        <end position="112"/>
    </location>
</feature>
<feature type="transmembrane region" description="Helical" evidence="1">
    <location>
        <begin position="12"/>
        <end position="36"/>
    </location>
</feature>
<dbReference type="eggNOG" id="COG1981">
    <property type="taxonomic scope" value="Bacteria"/>
</dbReference>
<dbReference type="STRING" id="690850.Desaf_1745"/>
<proteinExistence type="predicted"/>
<organism evidence="2 3">
    <name type="scientific">Desulfocurvibacter africanus subsp. africanus str. Walvis Bay</name>
    <dbReference type="NCBI Taxonomy" id="690850"/>
    <lineage>
        <taxon>Bacteria</taxon>
        <taxon>Pseudomonadati</taxon>
        <taxon>Thermodesulfobacteriota</taxon>
        <taxon>Desulfovibrionia</taxon>
        <taxon>Desulfovibrionales</taxon>
        <taxon>Desulfovibrionaceae</taxon>
        <taxon>Desulfocurvibacter</taxon>
    </lineage>
</organism>
<reference evidence="2 3" key="1">
    <citation type="journal article" date="2011" name="J. Bacteriol.">
        <title>Genome sequence of the mercury-methylating and pleomorphic Desulfovibrio africanus Strain Walvis Bay.</title>
        <authorList>
            <person name="Brown S.D."/>
            <person name="Wall J.D."/>
            <person name="Kucken A.M."/>
            <person name="Gilmour C.C."/>
            <person name="Podar M."/>
            <person name="Brandt C.C."/>
            <person name="Teshima H."/>
            <person name="Detter J.C."/>
            <person name="Han C.S."/>
            <person name="Land M.L."/>
            <person name="Lucas S."/>
            <person name="Han J."/>
            <person name="Pennacchio L."/>
            <person name="Nolan M."/>
            <person name="Pitluck S."/>
            <person name="Woyke T."/>
            <person name="Goodwin L."/>
            <person name="Palumbo A.V."/>
            <person name="Elias D.A."/>
        </authorList>
    </citation>
    <scope>NUCLEOTIDE SEQUENCE [LARGE SCALE GENOMIC DNA]</scope>
    <source>
        <strain evidence="2 3">Walvis Bay</strain>
    </source>
</reference>
<keyword evidence="3" id="KW-1185">Reference proteome</keyword>
<dbReference type="Proteomes" id="UP000007844">
    <property type="component" value="Chromosome"/>
</dbReference>
<keyword evidence="1" id="KW-0812">Transmembrane</keyword>
<feature type="transmembrane region" description="Helical" evidence="1">
    <location>
        <begin position="141"/>
        <end position="159"/>
    </location>
</feature>
<keyword evidence="1" id="KW-0472">Membrane</keyword>
<sequence length="169" mass="18504">MKLGATGQKWLKIVHLFFVCIWVGPGVTLVAMQFAMSPGPDGTGGMLHGIDTSMKFVDDWLIIPGAFGCLITGLLYSLLTNWGFFRHGWITLKWIITVGGILFGTFFLGPWLNALAPASLELGLDALHNPAYLHNKAMNSLWAPVQVGTLVFAVAISVLKPWRAKPRKI</sequence>
<name>F3Z1X3_DESAF</name>
<dbReference type="RefSeq" id="WP_014259842.1">
    <property type="nucleotide sequence ID" value="NC_016629.1"/>
</dbReference>
<dbReference type="AlphaFoldDB" id="F3Z1X3"/>
<accession>F3Z1X3</accession>
<feature type="transmembrane region" description="Helical" evidence="1">
    <location>
        <begin position="60"/>
        <end position="79"/>
    </location>
</feature>
<evidence type="ECO:0000313" key="2">
    <source>
        <dbReference type="EMBL" id="EGJ50081.1"/>
    </source>
</evidence>
<gene>
    <name evidence="2" type="ORF">Desaf_1745</name>
</gene>
<evidence type="ECO:0000256" key="1">
    <source>
        <dbReference type="SAM" id="Phobius"/>
    </source>
</evidence>
<evidence type="ECO:0000313" key="3">
    <source>
        <dbReference type="Proteomes" id="UP000007844"/>
    </source>
</evidence>
<dbReference type="KEGG" id="daf:Desaf_1745"/>
<protein>
    <recommendedName>
        <fullName evidence="4">Integral membrane protein</fullName>
    </recommendedName>
</protein>
<evidence type="ECO:0008006" key="4">
    <source>
        <dbReference type="Google" id="ProtNLM"/>
    </source>
</evidence>